<evidence type="ECO:0000256" key="2">
    <source>
        <dbReference type="ARBA" id="ARBA00022475"/>
    </source>
</evidence>
<keyword evidence="14" id="KW-1185">Reference proteome</keyword>
<reference evidence="13 14" key="1">
    <citation type="submission" date="2021-02" db="EMBL/GenBank/DDBJ databases">
        <title>Activity-based single-cell genomes from oceanic crustal fluid captures similar information to metagenomic and metatranscriptomic surveys with orders of magnitude less sampling.</title>
        <authorList>
            <person name="D'Angelo T.S."/>
            <person name="Orcutt B.N."/>
        </authorList>
    </citation>
    <scope>NUCLEOTIDE SEQUENCE [LARGE SCALE GENOMIC DNA]</scope>
    <source>
        <strain evidence="13">AH-315-G07</strain>
    </source>
</reference>
<dbReference type="PANTHER" id="PTHR43099">
    <property type="entry name" value="UPF0053 PROTEIN YRKA"/>
    <property type="match status" value="1"/>
</dbReference>
<evidence type="ECO:0000313" key="13">
    <source>
        <dbReference type="EMBL" id="MBN4067222.1"/>
    </source>
</evidence>
<dbReference type="PANTHER" id="PTHR43099:SF5">
    <property type="entry name" value="HLYC_CORC FAMILY TRANSPORTER"/>
    <property type="match status" value="1"/>
</dbReference>
<dbReference type="InterPro" id="IPR016169">
    <property type="entry name" value="FAD-bd_PCMH_sub2"/>
</dbReference>
<feature type="transmembrane region" description="Helical" evidence="10">
    <location>
        <begin position="92"/>
        <end position="113"/>
    </location>
</feature>
<dbReference type="InterPro" id="IPR002550">
    <property type="entry name" value="CNNM"/>
</dbReference>
<feature type="transmembrane region" description="Helical" evidence="10">
    <location>
        <begin position="6"/>
        <end position="32"/>
    </location>
</feature>
<dbReference type="PROSITE" id="PS51371">
    <property type="entry name" value="CBS"/>
    <property type="match status" value="1"/>
</dbReference>
<comment type="caution">
    <text evidence="13">The sequence shown here is derived from an EMBL/GenBank/DDBJ whole genome shotgun (WGS) entry which is preliminary data.</text>
</comment>
<keyword evidence="3 9" id="KW-0812">Transmembrane</keyword>
<dbReference type="SMART" id="SM01091">
    <property type="entry name" value="CorC_HlyC"/>
    <property type="match status" value="1"/>
</dbReference>
<evidence type="ECO:0000256" key="10">
    <source>
        <dbReference type="SAM" id="Phobius"/>
    </source>
</evidence>
<feature type="transmembrane region" description="Helical" evidence="10">
    <location>
        <begin position="120"/>
        <end position="146"/>
    </location>
</feature>
<dbReference type="EMBL" id="JAFITR010000086">
    <property type="protein sequence ID" value="MBN4067222.1"/>
    <property type="molecule type" value="Genomic_DNA"/>
</dbReference>
<dbReference type="InterPro" id="IPR005170">
    <property type="entry name" value="Transptr-assoc_dom"/>
</dbReference>
<keyword evidence="7 9" id="KW-0472">Membrane</keyword>
<gene>
    <name evidence="13" type="ORF">JYU14_03965</name>
</gene>
<dbReference type="PROSITE" id="PS51846">
    <property type="entry name" value="CNNM"/>
    <property type="match status" value="1"/>
</dbReference>
<evidence type="ECO:0000256" key="6">
    <source>
        <dbReference type="ARBA" id="ARBA00023122"/>
    </source>
</evidence>
<evidence type="ECO:0000259" key="12">
    <source>
        <dbReference type="PROSITE" id="PS51846"/>
    </source>
</evidence>
<dbReference type="Proteomes" id="UP000722121">
    <property type="component" value="Unassembled WGS sequence"/>
</dbReference>
<evidence type="ECO:0000256" key="1">
    <source>
        <dbReference type="ARBA" id="ARBA00004651"/>
    </source>
</evidence>
<evidence type="ECO:0000256" key="9">
    <source>
        <dbReference type="PROSITE-ProRule" id="PRU01193"/>
    </source>
</evidence>
<dbReference type="Gene3D" id="3.30.465.10">
    <property type="match status" value="1"/>
</dbReference>
<dbReference type="InterPro" id="IPR044751">
    <property type="entry name" value="Ion_transp-like_CBS"/>
</dbReference>
<dbReference type="Pfam" id="PF03471">
    <property type="entry name" value="CorC_HlyC"/>
    <property type="match status" value="1"/>
</dbReference>
<dbReference type="Gene3D" id="3.10.580.10">
    <property type="entry name" value="CBS-domain"/>
    <property type="match status" value="1"/>
</dbReference>
<dbReference type="SUPFAM" id="SSF56176">
    <property type="entry name" value="FAD-binding/transporter-associated domain-like"/>
    <property type="match status" value="1"/>
</dbReference>
<dbReference type="InterPro" id="IPR046342">
    <property type="entry name" value="CBS_dom_sf"/>
</dbReference>
<evidence type="ECO:0000256" key="3">
    <source>
        <dbReference type="ARBA" id="ARBA00022692"/>
    </source>
</evidence>
<dbReference type="InterPro" id="IPR000644">
    <property type="entry name" value="CBS_dom"/>
</dbReference>
<dbReference type="InterPro" id="IPR036318">
    <property type="entry name" value="FAD-bd_PCMH-like_sf"/>
</dbReference>
<dbReference type="InterPro" id="IPR051676">
    <property type="entry name" value="UPF0053_domain"/>
</dbReference>
<evidence type="ECO:0000256" key="5">
    <source>
        <dbReference type="ARBA" id="ARBA00022989"/>
    </source>
</evidence>
<comment type="subcellular location">
    <subcellularLocation>
        <location evidence="1">Cell membrane</location>
        <topology evidence="1">Multi-pass membrane protein</topology>
    </subcellularLocation>
</comment>
<evidence type="ECO:0000256" key="7">
    <source>
        <dbReference type="ARBA" id="ARBA00023136"/>
    </source>
</evidence>
<dbReference type="SUPFAM" id="SSF54631">
    <property type="entry name" value="CBS-domain pair"/>
    <property type="match status" value="1"/>
</dbReference>
<feature type="domain" description="CNNM transmembrane" evidence="12">
    <location>
        <begin position="1"/>
        <end position="188"/>
    </location>
</feature>
<dbReference type="Pfam" id="PF01595">
    <property type="entry name" value="CNNM"/>
    <property type="match status" value="1"/>
</dbReference>
<name>A0ABS3AW68_9BACT</name>
<accession>A0ABS3AW68</accession>
<keyword evidence="6 8" id="KW-0129">CBS domain</keyword>
<evidence type="ECO:0000313" key="14">
    <source>
        <dbReference type="Proteomes" id="UP000722121"/>
    </source>
</evidence>
<dbReference type="Pfam" id="PF00571">
    <property type="entry name" value="CBS"/>
    <property type="match status" value="1"/>
</dbReference>
<protein>
    <submittedName>
        <fullName evidence="13">HlyC/CorC family transporter</fullName>
    </submittedName>
</protein>
<evidence type="ECO:0000259" key="11">
    <source>
        <dbReference type="PROSITE" id="PS51371"/>
    </source>
</evidence>
<organism evidence="13 14">
    <name type="scientific">Simkania negevensis</name>
    <dbReference type="NCBI Taxonomy" id="83561"/>
    <lineage>
        <taxon>Bacteria</taxon>
        <taxon>Pseudomonadati</taxon>
        <taxon>Chlamydiota</taxon>
        <taxon>Chlamydiia</taxon>
        <taxon>Parachlamydiales</taxon>
        <taxon>Simkaniaceae</taxon>
        <taxon>Simkania</taxon>
    </lineage>
</organism>
<sequence length="420" mass="47653">MNNVVYWLLLTLLLILIQSFFSMLEMACVSFNPVRRHYYVTEKKQRIIWLDHLLKKPSRLFGTTLLGVNFALQIGSECSRELYTALGLDPSFAPLTQVLLVVIIAELAPMFAAQRYPEHVVMLGVPIIYAFSKVMAPIIWVIGFIAHAANRLVGGKGDESGIFLTREELQRVIIDSGDEAATVTPKEETQKTSECTEIVTNIFAVKSKKAKDVMVPLRAVKTIASNCTIEEMRDILKITPYPLLPIYYKTVRNIVGLAFPRDLLRSPKNHRVRDYARPPWFITQSTPVLQILKQFRYNNQSVAVVINDQGQAQGILMLEDVLEEIFGEAGTIFPHKTRKHKKPKRYIERTLPGEMTLNDFNDTFGTRIKEKEAKTIEEMIIAHLGKHPEKGESLRVGNLEFTVLDASLTEVKSVRVQTVQ</sequence>
<dbReference type="CDD" id="cd04590">
    <property type="entry name" value="CBS_pair_CorC_HlyC_assoc"/>
    <property type="match status" value="1"/>
</dbReference>
<evidence type="ECO:0000256" key="8">
    <source>
        <dbReference type="PROSITE-ProRule" id="PRU00703"/>
    </source>
</evidence>
<keyword evidence="5 9" id="KW-1133">Transmembrane helix</keyword>
<evidence type="ECO:0000256" key="4">
    <source>
        <dbReference type="ARBA" id="ARBA00022737"/>
    </source>
</evidence>
<proteinExistence type="predicted"/>
<keyword evidence="2" id="KW-1003">Cell membrane</keyword>
<keyword evidence="4" id="KW-0677">Repeat</keyword>
<feature type="domain" description="CBS" evidence="11">
    <location>
        <begin position="275"/>
        <end position="331"/>
    </location>
</feature>